<feature type="compositionally biased region" description="Low complexity" evidence="1">
    <location>
        <begin position="687"/>
        <end position="697"/>
    </location>
</feature>
<comment type="caution">
    <text evidence="3">The sequence shown here is derived from an EMBL/GenBank/DDBJ whole genome shotgun (WGS) entry which is preliminary data.</text>
</comment>
<gene>
    <name evidence="3" type="ORF">CC1G_09170</name>
</gene>
<feature type="region of interest" description="Disordered" evidence="1">
    <location>
        <begin position="157"/>
        <end position="181"/>
    </location>
</feature>
<dbReference type="Proteomes" id="UP000001861">
    <property type="component" value="Unassembled WGS sequence"/>
</dbReference>
<feature type="region of interest" description="Disordered" evidence="1">
    <location>
        <begin position="72"/>
        <end position="100"/>
    </location>
</feature>
<feature type="domain" description="PPM-type phosphatase" evidence="2">
    <location>
        <begin position="197"/>
        <end position="573"/>
    </location>
</feature>
<feature type="compositionally biased region" description="Basic and acidic residues" evidence="1">
    <location>
        <begin position="161"/>
        <end position="181"/>
    </location>
</feature>
<evidence type="ECO:0000313" key="3">
    <source>
        <dbReference type="EMBL" id="EAU81984.2"/>
    </source>
</evidence>
<dbReference type="InterPro" id="IPR001932">
    <property type="entry name" value="PPM-type_phosphatase-like_dom"/>
</dbReference>
<feature type="region of interest" description="Disordered" evidence="1">
    <location>
        <begin position="687"/>
        <end position="734"/>
    </location>
</feature>
<dbReference type="STRING" id="240176.A8P9T7"/>
<reference evidence="3 4" key="1">
    <citation type="journal article" date="2010" name="Proc. Natl. Acad. Sci. U.S.A.">
        <title>Insights into evolution of multicellular fungi from the assembled chromosomes of the mushroom Coprinopsis cinerea (Coprinus cinereus).</title>
        <authorList>
            <person name="Stajich J.E."/>
            <person name="Wilke S.K."/>
            <person name="Ahren D."/>
            <person name="Au C.H."/>
            <person name="Birren B.W."/>
            <person name="Borodovsky M."/>
            <person name="Burns C."/>
            <person name="Canback B."/>
            <person name="Casselton L.A."/>
            <person name="Cheng C.K."/>
            <person name="Deng J."/>
            <person name="Dietrich F.S."/>
            <person name="Fargo D.C."/>
            <person name="Farman M.L."/>
            <person name="Gathman A.C."/>
            <person name="Goldberg J."/>
            <person name="Guigo R."/>
            <person name="Hoegger P.J."/>
            <person name="Hooker J.B."/>
            <person name="Huggins A."/>
            <person name="James T.Y."/>
            <person name="Kamada T."/>
            <person name="Kilaru S."/>
            <person name="Kodira C."/>
            <person name="Kues U."/>
            <person name="Kupfer D."/>
            <person name="Kwan H.S."/>
            <person name="Lomsadze A."/>
            <person name="Li W."/>
            <person name="Lilly W.W."/>
            <person name="Ma L.J."/>
            <person name="Mackey A.J."/>
            <person name="Manning G."/>
            <person name="Martin F."/>
            <person name="Muraguchi H."/>
            <person name="Natvig D.O."/>
            <person name="Palmerini H."/>
            <person name="Ramesh M.A."/>
            <person name="Rehmeyer C.J."/>
            <person name="Roe B.A."/>
            <person name="Shenoy N."/>
            <person name="Stanke M."/>
            <person name="Ter-Hovhannisyan V."/>
            <person name="Tunlid A."/>
            <person name="Velagapudi R."/>
            <person name="Vision T.J."/>
            <person name="Zeng Q."/>
            <person name="Zolan M.E."/>
            <person name="Pukkila P.J."/>
        </authorList>
    </citation>
    <scope>NUCLEOTIDE SEQUENCE [LARGE SCALE GENOMIC DNA]</scope>
    <source>
        <strain evidence="4">Okayama-7 / 130 / ATCC MYA-4618 / FGSC 9003</strain>
    </source>
</reference>
<dbReference type="EMBL" id="AACS02000002">
    <property type="protein sequence ID" value="EAU81984.2"/>
    <property type="molecule type" value="Genomic_DNA"/>
</dbReference>
<dbReference type="eggNOG" id="KOG0700">
    <property type="taxonomic scope" value="Eukaryota"/>
</dbReference>
<dbReference type="OrthoDB" id="420076at2759"/>
<name>A8P9T7_COPC7</name>
<proteinExistence type="predicted"/>
<dbReference type="GO" id="GO:0004722">
    <property type="term" value="F:protein serine/threonine phosphatase activity"/>
    <property type="evidence" value="ECO:0007669"/>
    <property type="project" value="InterPro"/>
</dbReference>
<dbReference type="VEuPathDB" id="FungiDB:CC1G_09170"/>
<dbReference type="PANTHER" id="PTHR13832">
    <property type="entry name" value="PROTEIN PHOSPHATASE 2C"/>
    <property type="match status" value="1"/>
</dbReference>
<feature type="region of interest" description="Disordered" evidence="1">
    <location>
        <begin position="602"/>
        <end position="661"/>
    </location>
</feature>
<evidence type="ECO:0000259" key="2">
    <source>
        <dbReference type="PROSITE" id="PS51746"/>
    </source>
</evidence>
<feature type="compositionally biased region" description="Polar residues" evidence="1">
    <location>
        <begin position="725"/>
        <end position="734"/>
    </location>
</feature>
<dbReference type="InterPro" id="IPR036457">
    <property type="entry name" value="PPM-type-like_dom_sf"/>
</dbReference>
<feature type="compositionally biased region" description="Low complexity" evidence="1">
    <location>
        <begin position="41"/>
        <end position="51"/>
    </location>
</feature>
<dbReference type="GeneID" id="6016456"/>
<feature type="compositionally biased region" description="Low complexity" evidence="1">
    <location>
        <begin position="72"/>
        <end position="84"/>
    </location>
</feature>
<sequence>MVSLRDASGSTTPTSKTSAAATTTTKPNSNSELGGRDNKMTSATPIATAPIPIANANSTSTATTTTGFSTFSPVSASSASSVPPQNGTMSGSRKSRERRRGLVQMEDLPGTRVGPDDGPWPKSYEILEDEDDVWKELRALARPHRAVFINERGLADEDDRQLETQENGHHEDSAIIDDKKPEPRARVALVDSINFQPCRNLRTQDRYVVTQLDVHGELWTFTGVFDGHMGDVTVEHVAHHLPIIVRNFLKKDLPGPVAKTGYDPQHISNLFRSAILAFDDAIAHDVLDLFGGSVDQLDQYSDADIRRIINDIPQMTPGSYGSGQSANFGDNWRKARLCMYGTTALVSLIDPKNEGLWVANLGDCVGMLVTHTVPVSEDSDESDRDGSPERLAAVGEGEWSVEVLTTMHNGDNDQEIERILKEHPGEEDSCIVDRRVLGALAPTRCLGDIPFKQHPDFTRRILLNLYPFVQNKGPWEEFLTRNKTPPYISAEAEVVYRDLAHRDQASDELTPPDVTRAGRRRSRLSAALGLEKLAANIKQRKDKKNKEKASRKVVTQRYLVLASDGFTDICSTEEGGMEKVVKSWAQEVLQLGCPAKEFQEVRDKLQEREDALKSGSATPRGPQSTGLTPSVGLAIDTSVGGSSNTKSTDKRPLSPVSPTSPVPFTSGSFSSSMNSLSIPSVPEAASSAASTISQSPHSDPKPAVVQPSAPKSRPKLDRRPPLPHTNRSYHCTSNTNMALRLLRRALGGEERNNDKVAKALTVDMDVSWLDDTAIVVVGL</sequence>
<dbReference type="SMART" id="SM00332">
    <property type="entry name" value="PP2Cc"/>
    <property type="match status" value="1"/>
</dbReference>
<feature type="region of interest" description="Disordered" evidence="1">
    <location>
        <begin position="1"/>
        <end position="51"/>
    </location>
</feature>
<dbReference type="HOGENOM" id="CLU_020130_0_0_1"/>
<dbReference type="Pfam" id="PF00481">
    <property type="entry name" value="PP2C"/>
    <property type="match status" value="1"/>
</dbReference>
<dbReference type="InParanoid" id="A8P9T7"/>
<dbReference type="InterPro" id="IPR015655">
    <property type="entry name" value="PP2C"/>
</dbReference>
<organism evidence="3 4">
    <name type="scientific">Coprinopsis cinerea (strain Okayama-7 / 130 / ATCC MYA-4618 / FGSC 9003)</name>
    <name type="common">Inky cap fungus</name>
    <name type="synonym">Hormographiella aspergillata</name>
    <dbReference type="NCBI Taxonomy" id="240176"/>
    <lineage>
        <taxon>Eukaryota</taxon>
        <taxon>Fungi</taxon>
        <taxon>Dikarya</taxon>
        <taxon>Basidiomycota</taxon>
        <taxon>Agaricomycotina</taxon>
        <taxon>Agaricomycetes</taxon>
        <taxon>Agaricomycetidae</taxon>
        <taxon>Agaricales</taxon>
        <taxon>Agaricineae</taxon>
        <taxon>Psathyrellaceae</taxon>
        <taxon>Coprinopsis</taxon>
    </lineage>
</organism>
<dbReference type="AlphaFoldDB" id="A8P9T7"/>
<dbReference type="RefSeq" id="XP_001839836.2">
    <property type="nucleotide sequence ID" value="XM_001839784.2"/>
</dbReference>
<dbReference type="PROSITE" id="PS51746">
    <property type="entry name" value="PPM_2"/>
    <property type="match status" value="1"/>
</dbReference>
<feature type="compositionally biased region" description="Basic and acidic residues" evidence="1">
    <location>
        <begin position="602"/>
        <end position="612"/>
    </location>
</feature>
<dbReference type="PANTHER" id="PTHR13832:SF792">
    <property type="entry name" value="GM14286P"/>
    <property type="match status" value="1"/>
</dbReference>
<dbReference type="SUPFAM" id="SSF81606">
    <property type="entry name" value="PP2C-like"/>
    <property type="match status" value="1"/>
</dbReference>
<feature type="compositionally biased region" description="Polar residues" evidence="1">
    <location>
        <begin position="615"/>
        <end position="628"/>
    </location>
</feature>
<protein>
    <recommendedName>
        <fullName evidence="2">PPM-type phosphatase domain-containing protein</fullName>
    </recommendedName>
</protein>
<accession>A8P9T7</accession>
<dbReference type="CDD" id="cd00143">
    <property type="entry name" value="PP2Cc"/>
    <property type="match status" value="1"/>
</dbReference>
<feature type="compositionally biased region" description="Low complexity" evidence="1">
    <location>
        <begin position="10"/>
        <end position="31"/>
    </location>
</feature>
<dbReference type="Gene3D" id="3.60.40.10">
    <property type="entry name" value="PPM-type phosphatase domain"/>
    <property type="match status" value="1"/>
</dbReference>
<dbReference type="KEGG" id="cci:CC1G_09170"/>
<evidence type="ECO:0000256" key="1">
    <source>
        <dbReference type="SAM" id="MobiDB-lite"/>
    </source>
</evidence>
<evidence type="ECO:0000313" key="4">
    <source>
        <dbReference type="Proteomes" id="UP000001861"/>
    </source>
</evidence>
<keyword evidence="4" id="KW-1185">Reference proteome</keyword>